<dbReference type="AlphaFoldDB" id="A0AAD9IDX1"/>
<dbReference type="Proteomes" id="UP001255856">
    <property type="component" value="Unassembled WGS sequence"/>
</dbReference>
<gene>
    <name evidence="3" type="ORF">QBZ16_001704</name>
</gene>
<sequence>MDLGAWVLALAVLWAMRLARMTVQESVGLGWTPLNVSLGTSADVLGAQAPTTPDAAPNKLENALDREVTLQKAVATAQKISERARQEAEARERAAARAIEAARAEIERADRARRDEQARLAAEAQARAAREAELAAQARQRREEAAREAAAREQRTAAEAAQEAARRAERARLAALLLREREEAAQKARAGLWIATAVRLQARIEPAQAGDAVQASGLALPASHVVILSCALADKGAASVRVPLLERGQLRCLDWTEPGLAALGGDEPALAKHLETLCAAHAEGLRVSSDESSGGQATAPAVVTFVAGALAAARLLQELNANTGAGEEALIKSMLDRFLASKAAACETDSLSGPCAALLAALGPQHSLARVLDRLAEENASEDAKRARERAHEIGMRRLAERILEAGDEVGRSEASGALSANVSDPLVARLASEDRIRILKSTAQHLLDDCSETTSNGLSNSSADELLLARRFLEAALTLKRRLLGLGSLQHPALLPELLALDSALRADTRWCGDAAGLGALVLRVLLNLGEQFASAGRDPLSALLVVESAQRRFARALPLDHRELARAQRLSARLQHQLGASDLRRLQRVRRGTVGEPLLALLVSRLADDALAGKLGDGPCPGGDDPTWVELIGPLH</sequence>
<accession>A0AAD9IDX1</accession>
<evidence type="ECO:0000256" key="2">
    <source>
        <dbReference type="SAM" id="SignalP"/>
    </source>
</evidence>
<dbReference type="EMBL" id="JASFZW010000014">
    <property type="protein sequence ID" value="KAK2075596.1"/>
    <property type="molecule type" value="Genomic_DNA"/>
</dbReference>
<comment type="caution">
    <text evidence="3">The sequence shown here is derived from an EMBL/GenBank/DDBJ whole genome shotgun (WGS) entry which is preliminary data.</text>
</comment>
<evidence type="ECO:0000313" key="3">
    <source>
        <dbReference type="EMBL" id="KAK2075596.1"/>
    </source>
</evidence>
<protein>
    <submittedName>
        <fullName evidence="3">Uncharacterized protein</fullName>
    </submittedName>
</protein>
<evidence type="ECO:0000256" key="1">
    <source>
        <dbReference type="SAM" id="MobiDB-lite"/>
    </source>
</evidence>
<keyword evidence="4" id="KW-1185">Reference proteome</keyword>
<feature type="chain" id="PRO_5041910601" evidence="2">
    <location>
        <begin position="20"/>
        <end position="638"/>
    </location>
</feature>
<keyword evidence="2" id="KW-0732">Signal</keyword>
<evidence type="ECO:0000313" key="4">
    <source>
        <dbReference type="Proteomes" id="UP001255856"/>
    </source>
</evidence>
<name>A0AAD9IDX1_PROWI</name>
<reference evidence="3" key="1">
    <citation type="submission" date="2021-01" db="EMBL/GenBank/DDBJ databases">
        <authorList>
            <person name="Eckstrom K.M.E."/>
        </authorList>
    </citation>
    <scope>NUCLEOTIDE SEQUENCE</scope>
    <source>
        <strain evidence="3">UVCC 0001</strain>
    </source>
</reference>
<organism evidence="3 4">
    <name type="scientific">Prototheca wickerhamii</name>
    <dbReference type="NCBI Taxonomy" id="3111"/>
    <lineage>
        <taxon>Eukaryota</taxon>
        <taxon>Viridiplantae</taxon>
        <taxon>Chlorophyta</taxon>
        <taxon>core chlorophytes</taxon>
        <taxon>Trebouxiophyceae</taxon>
        <taxon>Chlorellales</taxon>
        <taxon>Chlorellaceae</taxon>
        <taxon>Prototheca</taxon>
    </lineage>
</organism>
<feature type="region of interest" description="Disordered" evidence="1">
    <location>
        <begin position="131"/>
        <end position="163"/>
    </location>
</feature>
<feature type="signal peptide" evidence="2">
    <location>
        <begin position="1"/>
        <end position="19"/>
    </location>
</feature>
<proteinExistence type="predicted"/>
<feature type="compositionally biased region" description="Basic and acidic residues" evidence="1">
    <location>
        <begin position="140"/>
        <end position="156"/>
    </location>
</feature>